<sequence length="176" mass="19265">MSMWLTLAKVEPSVPAAVRERPELIGTLFFDPSDEPDRNDPSDGSDPEEAAVLPGAFRPRADSYMCDYRLLAAVAESRARAEEGTADWESAYPWLARATGNDGDVVEEYEFCYGPAFVLAPDEVRRVAEGLVAEGWVRGGRAARWEEEREDHELEDLGPFFAAAAAEGRAVIGGVD</sequence>
<reference evidence="2 3" key="1">
    <citation type="submission" date="2018-12" db="EMBL/GenBank/DDBJ databases">
        <title>Draft genome sequence of Embleya hyalina NBRC 13850T.</title>
        <authorList>
            <person name="Komaki H."/>
            <person name="Hosoyama A."/>
            <person name="Kimura A."/>
            <person name="Ichikawa N."/>
            <person name="Tamura T."/>
        </authorList>
    </citation>
    <scope>NUCLEOTIDE SEQUENCE [LARGE SCALE GENOMIC DNA]</scope>
    <source>
        <strain evidence="2 3">NBRC 13850</strain>
    </source>
</reference>
<evidence type="ECO:0000256" key="1">
    <source>
        <dbReference type="SAM" id="MobiDB-lite"/>
    </source>
</evidence>
<comment type="caution">
    <text evidence="2">The sequence shown here is derived from an EMBL/GenBank/DDBJ whole genome shotgun (WGS) entry which is preliminary data.</text>
</comment>
<feature type="region of interest" description="Disordered" evidence="1">
    <location>
        <begin position="28"/>
        <end position="51"/>
    </location>
</feature>
<dbReference type="RefSeq" id="WP_126635028.1">
    <property type="nucleotide sequence ID" value="NZ_BIFH01000013.1"/>
</dbReference>
<name>A0A401YDN0_9ACTN</name>
<keyword evidence="3" id="KW-1185">Reference proteome</keyword>
<evidence type="ECO:0000313" key="2">
    <source>
        <dbReference type="EMBL" id="GCD92686.1"/>
    </source>
</evidence>
<organism evidence="2 3">
    <name type="scientific">Embleya hyalina</name>
    <dbReference type="NCBI Taxonomy" id="516124"/>
    <lineage>
        <taxon>Bacteria</taxon>
        <taxon>Bacillati</taxon>
        <taxon>Actinomycetota</taxon>
        <taxon>Actinomycetes</taxon>
        <taxon>Kitasatosporales</taxon>
        <taxon>Streptomycetaceae</taxon>
        <taxon>Embleya</taxon>
    </lineage>
</organism>
<accession>A0A401YDN0</accession>
<dbReference type="OrthoDB" id="4329241at2"/>
<proteinExistence type="predicted"/>
<dbReference type="AlphaFoldDB" id="A0A401YDN0"/>
<dbReference type="EMBL" id="BIFH01000013">
    <property type="protein sequence ID" value="GCD92686.1"/>
    <property type="molecule type" value="Genomic_DNA"/>
</dbReference>
<protein>
    <submittedName>
        <fullName evidence="2">Uncharacterized protein</fullName>
    </submittedName>
</protein>
<gene>
    <name evidence="2" type="ORF">EHYA_00325</name>
</gene>
<dbReference type="Proteomes" id="UP000286931">
    <property type="component" value="Unassembled WGS sequence"/>
</dbReference>
<evidence type="ECO:0000313" key="3">
    <source>
        <dbReference type="Proteomes" id="UP000286931"/>
    </source>
</evidence>